<dbReference type="InterPro" id="IPR058486">
    <property type="entry name" value="DUF8173"/>
</dbReference>
<dbReference type="EMBL" id="FXYF01000004">
    <property type="protein sequence ID" value="SMX38924.1"/>
    <property type="molecule type" value="Genomic_DNA"/>
</dbReference>
<name>A0A238K916_9RHOB</name>
<evidence type="ECO:0000313" key="4">
    <source>
        <dbReference type="EMBL" id="SMX38924.1"/>
    </source>
</evidence>
<feature type="chain" id="PRO_5012376019" description="DUF8173 domain-containing protein" evidence="2">
    <location>
        <begin position="20"/>
        <end position="376"/>
    </location>
</feature>
<feature type="transmembrane region" description="Helical" evidence="1">
    <location>
        <begin position="326"/>
        <end position="342"/>
    </location>
</feature>
<keyword evidence="1" id="KW-0472">Membrane</keyword>
<dbReference type="Pfam" id="PF26514">
    <property type="entry name" value="DUF8173"/>
    <property type="match status" value="1"/>
</dbReference>
<evidence type="ECO:0000259" key="3">
    <source>
        <dbReference type="Pfam" id="PF26514"/>
    </source>
</evidence>
<evidence type="ECO:0000313" key="5">
    <source>
        <dbReference type="Proteomes" id="UP000207598"/>
    </source>
</evidence>
<reference evidence="4 5" key="1">
    <citation type="submission" date="2017-05" db="EMBL/GenBank/DDBJ databases">
        <authorList>
            <person name="Song R."/>
            <person name="Chenine A.L."/>
            <person name="Ruprecht R.M."/>
        </authorList>
    </citation>
    <scope>NUCLEOTIDE SEQUENCE [LARGE SCALE GENOMIC DNA]</scope>
    <source>
        <strain evidence="4 5">CECT 8898</strain>
    </source>
</reference>
<keyword evidence="5" id="KW-1185">Reference proteome</keyword>
<evidence type="ECO:0000256" key="2">
    <source>
        <dbReference type="SAM" id="SignalP"/>
    </source>
</evidence>
<organism evidence="4 5">
    <name type="scientific">Maliponia aquimaris</name>
    <dbReference type="NCBI Taxonomy" id="1673631"/>
    <lineage>
        <taxon>Bacteria</taxon>
        <taxon>Pseudomonadati</taxon>
        <taxon>Pseudomonadota</taxon>
        <taxon>Alphaproteobacteria</taxon>
        <taxon>Rhodobacterales</taxon>
        <taxon>Paracoccaceae</taxon>
        <taxon>Maliponia</taxon>
    </lineage>
</organism>
<sequence>MLRVMTFLTLASLASLAQAQDGAFVLGSDVYQAGRLVTLNAEGRDDLFVAGERLIVSGDATGSGHLAGRRVEMRGALGGDLYAAGQTVRAEGAVAGDATLAAQEVTVTGAIAGDLRIFGDDLILTGPVSGSLLATGAFLRFQGTVEGDAAIAANTIEWGPDARVSGRLILFEDDPGSLQVPEWVIPAERIDRREMEGFDKDFGKPSKYMPVTGRDLWRGFVVSAIVLTAVAAAAAALAPQTMARLRRTVLGRPGRSLLAGFVTMSALTGAGILLLLTLIGALLTPLAILAAVAAGYAGYVVGAYALGVAALSALGRHDPENLRDRAIAAAVGAVAVGLIAMVPFFGWLAVLLLSLAGAGACALVLFRPRFFVSDAA</sequence>
<keyword evidence="1" id="KW-0812">Transmembrane</keyword>
<gene>
    <name evidence="4" type="ORF">MAA8898_01789</name>
</gene>
<evidence type="ECO:0000256" key="1">
    <source>
        <dbReference type="SAM" id="Phobius"/>
    </source>
</evidence>
<feature type="signal peptide" evidence="2">
    <location>
        <begin position="1"/>
        <end position="19"/>
    </location>
</feature>
<keyword evidence="2" id="KW-0732">Signal</keyword>
<protein>
    <recommendedName>
        <fullName evidence="3">DUF8173 domain-containing protein</fullName>
    </recommendedName>
</protein>
<dbReference type="AlphaFoldDB" id="A0A238K916"/>
<feature type="transmembrane region" description="Helical" evidence="1">
    <location>
        <begin position="348"/>
        <end position="366"/>
    </location>
</feature>
<accession>A0A238K916</accession>
<proteinExistence type="predicted"/>
<feature type="transmembrane region" description="Helical" evidence="1">
    <location>
        <begin position="216"/>
        <end position="237"/>
    </location>
</feature>
<feature type="domain" description="DUF8173" evidence="3">
    <location>
        <begin position="220"/>
        <end position="361"/>
    </location>
</feature>
<feature type="transmembrane region" description="Helical" evidence="1">
    <location>
        <begin position="288"/>
        <end position="314"/>
    </location>
</feature>
<keyword evidence="1" id="KW-1133">Transmembrane helix</keyword>
<feature type="transmembrane region" description="Helical" evidence="1">
    <location>
        <begin position="257"/>
        <end position="282"/>
    </location>
</feature>
<dbReference type="Proteomes" id="UP000207598">
    <property type="component" value="Unassembled WGS sequence"/>
</dbReference>